<gene>
    <name evidence="2" type="ORF">GD597_14380</name>
</gene>
<dbReference type="AlphaFoldDB" id="A0A8J8FEM7"/>
<reference evidence="2" key="1">
    <citation type="submission" date="2019-10" db="EMBL/GenBank/DDBJ databases">
        <title>Draft genome sequence of Panacibacter sp. KCS-6.</title>
        <authorList>
            <person name="Yim K.J."/>
        </authorList>
    </citation>
    <scope>NUCLEOTIDE SEQUENCE</scope>
    <source>
        <strain evidence="2">KCS-6</strain>
    </source>
</reference>
<accession>A0A8J8FEM7</accession>
<organism evidence="2 3">
    <name type="scientific">Limnovirga soli</name>
    <dbReference type="NCBI Taxonomy" id="2656915"/>
    <lineage>
        <taxon>Bacteria</taxon>
        <taxon>Pseudomonadati</taxon>
        <taxon>Bacteroidota</taxon>
        <taxon>Chitinophagia</taxon>
        <taxon>Chitinophagales</taxon>
        <taxon>Chitinophagaceae</taxon>
        <taxon>Limnovirga</taxon>
    </lineage>
</organism>
<dbReference type="EMBL" id="WHPF01000010">
    <property type="protein sequence ID" value="NNV56655.1"/>
    <property type="molecule type" value="Genomic_DNA"/>
</dbReference>
<comment type="caution">
    <text evidence="2">The sequence shown here is derived from an EMBL/GenBank/DDBJ whole genome shotgun (WGS) entry which is preliminary data.</text>
</comment>
<evidence type="ECO:0000256" key="1">
    <source>
        <dbReference type="SAM" id="Phobius"/>
    </source>
</evidence>
<feature type="transmembrane region" description="Helical" evidence="1">
    <location>
        <begin position="53"/>
        <end position="76"/>
    </location>
</feature>
<dbReference type="Proteomes" id="UP000598971">
    <property type="component" value="Unassembled WGS sequence"/>
</dbReference>
<evidence type="ECO:0000313" key="3">
    <source>
        <dbReference type="Proteomes" id="UP000598971"/>
    </source>
</evidence>
<proteinExistence type="predicted"/>
<name>A0A8J8FEM7_9BACT</name>
<evidence type="ECO:0000313" key="2">
    <source>
        <dbReference type="EMBL" id="NNV56655.1"/>
    </source>
</evidence>
<keyword evidence="1" id="KW-1133">Transmembrane helix</keyword>
<keyword evidence="3" id="KW-1185">Reference proteome</keyword>
<keyword evidence="1" id="KW-0812">Transmembrane</keyword>
<protein>
    <submittedName>
        <fullName evidence="2">Uncharacterized protein</fullName>
    </submittedName>
</protein>
<sequence>MLAVQKTSSLISVAQMFYVKNLNSIKVYEALKYQLIYAWQHRCVASTFTASQYLAAGAISIIIFNIVLLVCPMPILQMNGLRRKNDTSGLCSWYHFSGYTAQKYK</sequence>
<keyword evidence="1" id="KW-0472">Membrane</keyword>